<dbReference type="EMBL" id="WBJZ01000013">
    <property type="protein sequence ID" value="KAB1655990.1"/>
    <property type="molecule type" value="Genomic_DNA"/>
</dbReference>
<keyword evidence="1" id="KW-1133">Transmembrane helix</keyword>
<dbReference type="Pfam" id="PF13829">
    <property type="entry name" value="DUF4191"/>
    <property type="match status" value="1"/>
</dbReference>
<accession>A0A7J5BQB4</accession>
<dbReference type="AlphaFoldDB" id="A0A7J5BQB4"/>
<feature type="transmembrane region" description="Helical" evidence="1">
    <location>
        <begin position="64"/>
        <end position="86"/>
    </location>
</feature>
<dbReference type="RefSeq" id="WP_158040938.1">
    <property type="nucleotide sequence ID" value="NZ_JACCFV010000001.1"/>
</dbReference>
<name>A0A7J5BQB4_9MICO</name>
<comment type="caution">
    <text evidence="2">The sequence shown here is derived from an EMBL/GenBank/DDBJ whole genome shotgun (WGS) entry which is preliminary data.</text>
</comment>
<proteinExistence type="predicted"/>
<dbReference type="InterPro" id="IPR025445">
    <property type="entry name" value="DUF4191"/>
</dbReference>
<sequence length="241" mass="26467">MAKSSTAASSNSSAKEPGRFKQIWQVLKMTAKYDKAAVWLLVGAVIVPIAIAVAVAIIFFGTNIIMLVLIIVLGLMSGLLLFMFTLNWRAEKVAFSQIEGRAGATGQVLQSSLRGQWQTSEMPVAFNAKTQDAVYRAIGKPGVVLITEGSPSGVKRIFEEERRRTQRLLSNVPVHHLHVGTGEGDVKLLKLRRELGKLPKKLTKPEILAVANRLKSLSGNQLPIPKGIDPYKMRPSRSQMR</sequence>
<dbReference type="OrthoDB" id="8479889at2"/>
<feature type="transmembrane region" description="Helical" evidence="1">
    <location>
        <begin position="37"/>
        <end position="58"/>
    </location>
</feature>
<keyword evidence="1" id="KW-0812">Transmembrane</keyword>
<evidence type="ECO:0000313" key="2">
    <source>
        <dbReference type="EMBL" id="KAB1655990.1"/>
    </source>
</evidence>
<evidence type="ECO:0000313" key="3">
    <source>
        <dbReference type="Proteomes" id="UP000467240"/>
    </source>
</evidence>
<evidence type="ECO:0000256" key="1">
    <source>
        <dbReference type="SAM" id="Phobius"/>
    </source>
</evidence>
<keyword evidence="1" id="KW-0472">Membrane</keyword>
<keyword evidence="3" id="KW-1185">Reference proteome</keyword>
<protein>
    <submittedName>
        <fullName evidence="2">DUF4191 family protein</fullName>
    </submittedName>
</protein>
<dbReference type="Proteomes" id="UP000467240">
    <property type="component" value="Unassembled WGS sequence"/>
</dbReference>
<organism evidence="2 3">
    <name type="scientific">Pseudoclavibacter chungangensis</name>
    <dbReference type="NCBI Taxonomy" id="587635"/>
    <lineage>
        <taxon>Bacteria</taxon>
        <taxon>Bacillati</taxon>
        <taxon>Actinomycetota</taxon>
        <taxon>Actinomycetes</taxon>
        <taxon>Micrococcales</taxon>
        <taxon>Microbacteriaceae</taxon>
        <taxon>Pseudoclavibacter</taxon>
    </lineage>
</organism>
<reference evidence="2 3" key="1">
    <citation type="submission" date="2019-09" db="EMBL/GenBank/DDBJ databases">
        <title>Phylogeny of genus Pseudoclavibacter and closely related genus.</title>
        <authorList>
            <person name="Li Y."/>
        </authorList>
    </citation>
    <scope>NUCLEOTIDE SEQUENCE [LARGE SCALE GENOMIC DNA]</scope>
    <source>
        <strain evidence="2 3">DSM 23821</strain>
    </source>
</reference>
<gene>
    <name evidence="2" type="ORF">F8O01_11130</name>
</gene>